<name>A0A381SGM1_9ZZZZ</name>
<dbReference type="EMBL" id="UINC01003004">
    <property type="protein sequence ID" value="SVA02428.1"/>
    <property type="molecule type" value="Genomic_DNA"/>
</dbReference>
<dbReference type="AlphaFoldDB" id="A0A381SGM1"/>
<keyword evidence="2" id="KW-1003">Cell membrane</keyword>
<evidence type="ECO:0000256" key="6">
    <source>
        <dbReference type="ARBA" id="ARBA00023315"/>
    </source>
</evidence>
<proteinExistence type="predicted"/>
<comment type="subcellular location">
    <subcellularLocation>
        <location evidence="1">Cell inner membrane</location>
    </subcellularLocation>
</comment>
<dbReference type="CDD" id="cd07984">
    <property type="entry name" value="LPLAT_LABLAT-like"/>
    <property type="match status" value="1"/>
</dbReference>
<dbReference type="GO" id="GO:0005886">
    <property type="term" value="C:plasma membrane"/>
    <property type="evidence" value="ECO:0007669"/>
    <property type="project" value="UniProtKB-SubCell"/>
</dbReference>
<evidence type="ECO:0000313" key="7">
    <source>
        <dbReference type="EMBL" id="SVA02428.1"/>
    </source>
</evidence>
<dbReference type="GO" id="GO:0008610">
    <property type="term" value="P:lipid biosynthetic process"/>
    <property type="evidence" value="ECO:0007669"/>
    <property type="project" value="UniProtKB-ARBA"/>
</dbReference>
<dbReference type="Pfam" id="PF03279">
    <property type="entry name" value="Lip_A_acyltrans"/>
    <property type="match status" value="1"/>
</dbReference>
<evidence type="ECO:0000256" key="1">
    <source>
        <dbReference type="ARBA" id="ARBA00004533"/>
    </source>
</evidence>
<evidence type="ECO:0000256" key="5">
    <source>
        <dbReference type="ARBA" id="ARBA00023136"/>
    </source>
</evidence>
<organism evidence="7">
    <name type="scientific">marine metagenome</name>
    <dbReference type="NCBI Taxonomy" id="408172"/>
    <lineage>
        <taxon>unclassified sequences</taxon>
        <taxon>metagenomes</taxon>
        <taxon>ecological metagenomes</taxon>
    </lineage>
</organism>
<evidence type="ECO:0000256" key="2">
    <source>
        <dbReference type="ARBA" id="ARBA00022475"/>
    </source>
</evidence>
<keyword evidence="6" id="KW-0012">Acyltransferase</keyword>
<gene>
    <name evidence="7" type="ORF">METZ01_LOCUS55282</name>
</gene>
<sequence length="354" mass="40709">MSSEGLPETEIRQPTYDEFKKNRPAWTTSLRRGFEYAVFSFGLFLGKKLSLTQLQKLGRGVGSFAYQVLRKDRGIVEKQLELIFPELDAAQRIQWTRECFGHFGQMLFEFLSLPQILRDEANLLQVENEEALTSAINGEKGVILLAMHTGNWELISAYAKRIGLKMKAATTNVPDPRINELIVSQREHGNMEIIRRGTSTAIRKLLSCLRNKEVLVLAIDQDTNVLSTWVPFFGIPAKTPVGAAIFALKTGATVVSYNVIRQADGTFKMRFETLGGFVRQHPEMEQDVYAVTRKINLHLEQRIREIPQQWAWFHRRWRHRPSAEEFQKMEELEQNEIQFLESLESGKTVPKKKT</sequence>
<dbReference type="GO" id="GO:0016746">
    <property type="term" value="F:acyltransferase activity"/>
    <property type="evidence" value="ECO:0007669"/>
    <property type="project" value="UniProtKB-KW"/>
</dbReference>
<dbReference type="InterPro" id="IPR004960">
    <property type="entry name" value="LipA_acyltrans"/>
</dbReference>
<dbReference type="PANTHER" id="PTHR30606">
    <property type="entry name" value="LIPID A BIOSYNTHESIS LAUROYL ACYLTRANSFERASE"/>
    <property type="match status" value="1"/>
</dbReference>
<accession>A0A381SGM1</accession>
<evidence type="ECO:0000256" key="4">
    <source>
        <dbReference type="ARBA" id="ARBA00022679"/>
    </source>
</evidence>
<reference evidence="7" key="1">
    <citation type="submission" date="2018-05" db="EMBL/GenBank/DDBJ databases">
        <authorList>
            <person name="Lanie J.A."/>
            <person name="Ng W.-L."/>
            <person name="Kazmierczak K.M."/>
            <person name="Andrzejewski T.M."/>
            <person name="Davidsen T.M."/>
            <person name="Wayne K.J."/>
            <person name="Tettelin H."/>
            <person name="Glass J.I."/>
            <person name="Rusch D."/>
            <person name="Podicherti R."/>
            <person name="Tsui H.-C.T."/>
            <person name="Winkler M.E."/>
        </authorList>
    </citation>
    <scope>NUCLEOTIDE SEQUENCE</scope>
</reference>
<evidence type="ECO:0008006" key="8">
    <source>
        <dbReference type="Google" id="ProtNLM"/>
    </source>
</evidence>
<dbReference type="GO" id="GO:1901137">
    <property type="term" value="P:carbohydrate derivative biosynthetic process"/>
    <property type="evidence" value="ECO:0007669"/>
    <property type="project" value="UniProtKB-ARBA"/>
</dbReference>
<dbReference type="PANTHER" id="PTHR30606:SF10">
    <property type="entry name" value="PHOSPHATIDYLINOSITOL MANNOSIDE ACYLTRANSFERASE"/>
    <property type="match status" value="1"/>
</dbReference>
<evidence type="ECO:0000256" key="3">
    <source>
        <dbReference type="ARBA" id="ARBA00022519"/>
    </source>
</evidence>
<keyword evidence="3" id="KW-0997">Cell inner membrane</keyword>
<keyword evidence="4" id="KW-0808">Transferase</keyword>
<keyword evidence="5" id="KW-0472">Membrane</keyword>
<protein>
    <recommendedName>
        <fullName evidence="8">Lipid A biosynthesis acyltransferase</fullName>
    </recommendedName>
</protein>